<dbReference type="GO" id="GO:0015667">
    <property type="term" value="F:site-specific DNA-methyltransferase (cytosine-N4-specific) activity"/>
    <property type="evidence" value="ECO:0007669"/>
    <property type="project" value="UniProtKB-EC"/>
</dbReference>
<evidence type="ECO:0000256" key="1">
    <source>
        <dbReference type="ARBA" id="ARBA00010203"/>
    </source>
</evidence>
<evidence type="ECO:0000256" key="4">
    <source>
        <dbReference type="ARBA" id="ARBA00022691"/>
    </source>
</evidence>
<dbReference type="GO" id="GO:0009007">
    <property type="term" value="F:site-specific DNA-methyltransferase (adenine-specific) activity"/>
    <property type="evidence" value="ECO:0007669"/>
    <property type="project" value="TreeGrafter"/>
</dbReference>
<evidence type="ECO:0000256" key="2">
    <source>
        <dbReference type="ARBA" id="ARBA00022603"/>
    </source>
</evidence>
<keyword evidence="2" id="KW-0489">Methyltransferase</keyword>
<evidence type="ECO:0000313" key="10">
    <source>
        <dbReference type="EMBL" id="EMB23332.1"/>
    </source>
</evidence>
<evidence type="ECO:0000256" key="7">
    <source>
        <dbReference type="ARBA" id="ARBA00049120"/>
    </source>
</evidence>
<comment type="caution">
    <text evidence="10">The sequence shown here is derived from an EMBL/GenBank/DDBJ whole genome shotgun (WGS) entry which is preliminary data.</text>
</comment>
<keyword evidence="4" id="KW-0949">S-adenosyl-L-methionine</keyword>
<dbReference type="InterPro" id="IPR001091">
    <property type="entry name" value="RM_Methyltransferase"/>
</dbReference>
<accession>A0A0F6MQ11</accession>
<protein>
    <recommendedName>
        <fullName evidence="8">Methyltransferase</fullName>
        <ecNumber evidence="8">2.1.1.-</ecNumber>
    </recommendedName>
</protein>
<comment type="similarity">
    <text evidence="1">Belongs to the N(4)/N(6)-methyltransferase family. N(4) subfamily.</text>
</comment>
<reference evidence="10" key="1">
    <citation type="submission" date="2012-01" db="EMBL/GenBank/DDBJ databases">
        <title>The Genome Sequence of Treponema denticola OTK.</title>
        <authorList>
            <consortium name="The Broad Institute Genome Sequencing Platform"/>
            <person name="Earl A."/>
            <person name="Ward D."/>
            <person name="Feldgarden M."/>
            <person name="Gevers D."/>
            <person name="Blanton J.M."/>
            <person name="Fenno C.J."/>
            <person name="Baranova O.V."/>
            <person name="Mathney J."/>
            <person name="Dewhirst F.E."/>
            <person name="Izard J."/>
            <person name="Young S.K."/>
            <person name="Zeng Q."/>
            <person name="Gargeya S."/>
            <person name="Fitzgerald M."/>
            <person name="Haas B."/>
            <person name="Abouelleil A."/>
            <person name="Alvarado L."/>
            <person name="Arachchi H.M."/>
            <person name="Berlin A."/>
            <person name="Chapman S.B."/>
            <person name="Gearin G."/>
            <person name="Goldberg J."/>
            <person name="Griggs A."/>
            <person name="Gujja S."/>
            <person name="Hansen M."/>
            <person name="Heiman D."/>
            <person name="Howarth C."/>
            <person name="Larimer J."/>
            <person name="Lui A."/>
            <person name="MacDonald P.J.P."/>
            <person name="McCowen C."/>
            <person name="Montmayeur A."/>
            <person name="Murphy C."/>
            <person name="Neiman D."/>
            <person name="Pearson M."/>
            <person name="Priest M."/>
            <person name="Roberts A."/>
            <person name="Saif S."/>
            <person name="Shea T."/>
            <person name="Sisk P."/>
            <person name="Stolte C."/>
            <person name="Sykes S."/>
            <person name="Wortman J."/>
            <person name="Nusbaum C."/>
            <person name="Birren B."/>
        </authorList>
    </citation>
    <scope>NUCLEOTIDE SEQUENCE [LARGE SCALE GENOMIC DNA]</scope>
    <source>
        <strain evidence="10">OTK</strain>
    </source>
</reference>
<name>A0A0F6MQ11_TREDN</name>
<dbReference type="GO" id="GO:0003677">
    <property type="term" value="F:DNA binding"/>
    <property type="evidence" value="ECO:0007669"/>
    <property type="project" value="UniProtKB-KW"/>
</dbReference>
<gene>
    <name evidence="10" type="ORF">HMPREF9723_00470</name>
</gene>
<dbReference type="InterPro" id="IPR002941">
    <property type="entry name" value="DNA_methylase_N4/N6"/>
</dbReference>
<dbReference type="HOGENOM" id="CLU_024927_2_0_12"/>
<dbReference type="EMBL" id="AGDY01000004">
    <property type="protein sequence ID" value="EMB23332.1"/>
    <property type="molecule type" value="Genomic_DNA"/>
</dbReference>
<keyword evidence="3" id="KW-0808">Transferase</keyword>
<keyword evidence="6" id="KW-0238">DNA-binding</keyword>
<dbReference type="SUPFAM" id="SSF53335">
    <property type="entry name" value="S-adenosyl-L-methionine-dependent methyltransferases"/>
    <property type="match status" value="1"/>
</dbReference>
<feature type="domain" description="DNA methylase N-4/N-6" evidence="9">
    <location>
        <begin position="25"/>
        <end position="333"/>
    </location>
</feature>
<keyword evidence="5" id="KW-0680">Restriction system</keyword>
<dbReference type="Proteomes" id="UP000011701">
    <property type="component" value="Chromosome"/>
</dbReference>
<dbReference type="GO" id="GO:0008170">
    <property type="term" value="F:N-methyltransferase activity"/>
    <property type="evidence" value="ECO:0007669"/>
    <property type="project" value="InterPro"/>
</dbReference>
<evidence type="ECO:0000256" key="6">
    <source>
        <dbReference type="ARBA" id="ARBA00023125"/>
    </source>
</evidence>
<dbReference type="GO" id="GO:0032259">
    <property type="term" value="P:methylation"/>
    <property type="evidence" value="ECO:0007669"/>
    <property type="project" value="UniProtKB-KW"/>
</dbReference>
<dbReference type="GO" id="GO:0009307">
    <property type="term" value="P:DNA restriction-modification system"/>
    <property type="evidence" value="ECO:0007669"/>
    <property type="project" value="UniProtKB-KW"/>
</dbReference>
<evidence type="ECO:0000256" key="8">
    <source>
        <dbReference type="RuleBase" id="RU362026"/>
    </source>
</evidence>
<dbReference type="PANTHER" id="PTHR13370">
    <property type="entry name" value="RNA METHYLASE-RELATED"/>
    <property type="match status" value="1"/>
</dbReference>
<proteinExistence type="inferred from homology"/>
<comment type="catalytic activity">
    <reaction evidence="7">
        <text>a 2'-deoxycytidine in DNA + S-adenosyl-L-methionine = an N(4)-methyl-2'-deoxycytidine in DNA + S-adenosyl-L-homocysteine + H(+)</text>
        <dbReference type="Rhea" id="RHEA:16857"/>
        <dbReference type="Rhea" id="RHEA-COMP:11369"/>
        <dbReference type="Rhea" id="RHEA-COMP:13674"/>
        <dbReference type="ChEBI" id="CHEBI:15378"/>
        <dbReference type="ChEBI" id="CHEBI:57856"/>
        <dbReference type="ChEBI" id="CHEBI:59789"/>
        <dbReference type="ChEBI" id="CHEBI:85452"/>
        <dbReference type="ChEBI" id="CHEBI:137933"/>
        <dbReference type="EC" id="2.1.1.113"/>
    </reaction>
</comment>
<evidence type="ECO:0000259" key="9">
    <source>
        <dbReference type="Pfam" id="PF01555"/>
    </source>
</evidence>
<evidence type="ECO:0000256" key="5">
    <source>
        <dbReference type="ARBA" id="ARBA00022747"/>
    </source>
</evidence>
<dbReference type="EC" id="2.1.1.-" evidence="8"/>
<sequence length="340" mass="39737">MVKELNKLYIGNALDILPLIPENSIQTIITSPPYYKLRDYETEDQLGQEDTVEEYVEKLVKILKQAKRVLKKDGTLWLNLGDCYAGSGKNRNADGIDYGINPKYKDSKHTARRQGLIKKTPLSGYLKPKDLIGVPWRVAFELQKDGWYLRQDIIWNKPNVMPEAVKDRCVKSHEYIFLLSKNKNYYFDYKAIQEKSVTFENRPPAIVRNREYEYKSKLNAMNPKYNLRRDDKRDLLKYKNPQKRLSRKDSSYDITKRNKRDVWTVNTRPYKGTHYAVFPFELITPCILAGSKEGDTILDPFFGSGTIAEAATLLNRNWIGIEINPKYKNLYKERLGLFNN</sequence>
<dbReference type="PROSITE" id="PS00093">
    <property type="entry name" value="N4_MTASE"/>
    <property type="match status" value="1"/>
</dbReference>
<dbReference type="PRINTS" id="PR00508">
    <property type="entry name" value="S21N4MTFRASE"/>
</dbReference>
<dbReference type="PANTHER" id="PTHR13370:SF3">
    <property type="entry name" value="TRNA (GUANINE(10)-N2)-METHYLTRANSFERASE HOMOLOG"/>
    <property type="match status" value="1"/>
</dbReference>
<dbReference type="RefSeq" id="WP_002690754.1">
    <property type="nucleotide sequence ID" value="NZ_CM001797.1"/>
</dbReference>
<dbReference type="Gene3D" id="3.40.50.150">
    <property type="entry name" value="Vaccinia Virus protein VP39"/>
    <property type="match status" value="1"/>
</dbReference>
<evidence type="ECO:0000256" key="3">
    <source>
        <dbReference type="ARBA" id="ARBA00022679"/>
    </source>
</evidence>
<dbReference type="Pfam" id="PF01555">
    <property type="entry name" value="N6_N4_Mtase"/>
    <property type="match status" value="1"/>
</dbReference>
<dbReference type="AlphaFoldDB" id="A0A0F6MQ11"/>
<dbReference type="PATRIC" id="fig|999434.4.peg.491"/>
<dbReference type="InterPro" id="IPR029063">
    <property type="entry name" value="SAM-dependent_MTases_sf"/>
</dbReference>
<dbReference type="GO" id="GO:0005737">
    <property type="term" value="C:cytoplasm"/>
    <property type="evidence" value="ECO:0007669"/>
    <property type="project" value="TreeGrafter"/>
</dbReference>
<organism evidence="10">
    <name type="scientific">Treponema denticola OTK</name>
    <dbReference type="NCBI Taxonomy" id="999434"/>
    <lineage>
        <taxon>Bacteria</taxon>
        <taxon>Pseudomonadati</taxon>
        <taxon>Spirochaetota</taxon>
        <taxon>Spirochaetia</taxon>
        <taxon>Spirochaetales</taxon>
        <taxon>Treponemataceae</taxon>
        <taxon>Treponema</taxon>
    </lineage>
</organism>
<dbReference type="InterPro" id="IPR017985">
    <property type="entry name" value="MeTrfase_CN4_CS"/>
</dbReference>